<sequence>RCCPSIVTRSCGNTIHPASSWLETMQGVLTPEGRWSLVAERRTSHPFNPETPSTCVICHLPDRKAPVAVFNLPRALFLCALSPGAGSDSRLVEVRGTGPGPATASPTCVAFTPEAQDGLDLLVGMASGEVLLLSLAGCLAQPNGGKPVPAAIYNEAGVDTPARAVSVQWIPGTNGGSFIATHADGAFHAYHRILGQSSDKWLLHRTNSEVEPLKMVPHRTMSALSRGCSVIAAMSPAGDAVALAGRDGRLAIHAYPTGACIGGFKSYYGGLTCVAWSADGYLVAAGGEDDLITVYSLVSKAVAAVCQGHSSWITGAAFDPWTASGTPPPSPEATPPSSPRLQRASASYRLASVGQDCQLLLWEVSAPAVRAATRTHSVRSWRGVKSLDPGSFAALRRGDMPLVGPLVQQRMTADPLSSVTVSEQDVLLSSYGGGILRLCRAGRTQ</sequence>
<evidence type="ECO:0000313" key="4">
    <source>
        <dbReference type="EMBL" id="JAT70598.1"/>
    </source>
</evidence>
<dbReference type="PANTHER" id="PTHR14107:SF16">
    <property type="entry name" value="AT02583P"/>
    <property type="match status" value="1"/>
</dbReference>
<dbReference type="SMART" id="SM00320">
    <property type="entry name" value="WD40"/>
    <property type="match status" value="2"/>
</dbReference>
<dbReference type="SUPFAM" id="SSF50978">
    <property type="entry name" value="WD40 repeat-like"/>
    <property type="match status" value="1"/>
</dbReference>
<keyword evidence="2" id="KW-0677">Repeat</keyword>
<organism evidence="4">
    <name type="scientific">Auxenochlorella protothecoides</name>
    <name type="common">Green microalga</name>
    <name type="synonym">Chlorella protothecoides</name>
    <dbReference type="NCBI Taxonomy" id="3075"/>
    <lineage>
        <taxon>Eukaryota</taxon>
        <taxon>Viridiplantae</taxon>
        <taxon>Chlorophyta</taxon>
        <taxon>core chlorophytes</taxon>
        <taxon>Trebouxiophyceae</taxon>
        <taxon>Chlorellales</taxon>
        <taxon>Chlorellaceae</taxon>
        <taxon>Auxenochlorella</taxon>
    </lineage>
</organism>
<dbReference type="InterPro" id="IPR051362">
    <property type="entry name" value="WD_repeat_creC_regulators"/>
</dbReference>
<protein>
    <submittedName>
        <fullName evidence="4">Uncharacterized protein</fullName>
    </submittedName>
</protein>
<evidence type="ECO:0000256" key="3">
    <source>
        <dbReference type="PROSITE-ProRule" id="PRU00221"/>
    </source>
</evidence>
<proteinExistence type="predicted"/>
<dbReference type="Pfam" id="PF00400">
    <property type="entry name" value="WD40"/>
    <property type="match status" value="1"/>
</dbReference>
<feature type="repeat" description="WD" evidence="3">
    <location>
        <begin position="264"/>
        <end position="305"/>
    </location>
</feature>
<dbReference type="AlphaFoldDB" id="A0A1D1ZUF7"/>
<dbReference type="InterPro" id="IPR036322">
    <property type="entry name" value="WD40_repeat_dom_sf"/>
</dbReference>
<evidence type="ECO:0000256" key="1">
    <source>
        <dbReference type="ARBA" id="ARBA00022574"/>
    </source>
</evidence>
<reference evidence="4" key="1">
    <citation type="submission" date="2015-08" db="EMBL/GenBank/DDBJ databases">
        <authorList>
            <person name="Babu N.S."/>
            <person name="Beckwith C.J."/>
            <person name="Beseler K.G."/>
            <person name="Brison A."/>
            <person name="Carone J.V."/>
            <person name="Caskin T.P."/>
            <person name="Diamond M."/>
            <person name="Durham M.E."/>
            <person name="Foxe J.M."/>
            <person name="Go M."/>
            <person name="Henderson B.A."/>
            <person name="Jones I.B."/>
            <person name="McGettigan J.A."/>
            <person name="Micheletti S.J."/>
            <person name="Nasrallah M.E."/>
            <person name="Ortiz D."/>
            <person name="Piller C.R."/>
            <person name="Privatt S.R."/>
            <person name="Schneider S.L."/>
            <person name="Sharp S."/>
            <person name="Smith T.C."/>
            <person name="Stanton J.D."/>
            <person name="Ullery H.E."/>
            <person name="Wilson R.J."/>
            <person name="Serrano M.G."/>
            <person name="Buck G."/>
            <person name="Lee V."/>
            <person name="Wang Y."/>
            <person name="Carvalho R."/>
            <person name="Voegtly L."/>
            <person name="Shi R."/>
            <person name="Duckworth R."/>
            <person name="Johnson A."/>
            <person name="Loviza R."/>
            <person name="Walstead R."/>
            <person name="Shah Z."/>
            <person name="Kiflezghi M."/>
            <person name="Wade K."/>
            <person name="Ball S.L."/>
            <person name="Bradley K.W."/>
            <person name="Asai D.J."/>
            <person name="Bowman C.A."/>
            <person name="Russell D.A."/>
            <person name="Pope W.H."/>
            <person name="Jacobs-Sera D."/>
            <person name="Hendrix R.W."/>
            <person name="Hatfull G.F."/>
        </authorList>
    </citation>
    <scope>NUCLEOTIDE SEQUENCE</scope>
</reference>
<dbReference type="Gene3D" id="2.130.10.10">
    <property type="entry name" value="YVTN repeat-like/Quinoprotein amine dehydrogenase"/>
    <property type="match status" value="1"/>
</dbReference>
<accession>A0A1D1ZUF7</accession>
<evidence type="ECO:0000256" key="2">
    <source>
        <dbReference type="ARBA" id="ARBA00022737"/>
    </source>
</evidence>
<dbReference type="PANTHER" id="PTHR14107">
    <property type="entry name" value="WD REPEAT PROTEIN"/>
    <property type="match status" value="1"/>
</dbReference>
<dbReference type="EMBL" id="GDKF01008024">
    <property type="protein sequence ID" value="JAT70598.1"/>
    <property type="molecule type" value="Transcribed_RNA"/>
</dbReference>
<feature type="non-terminal residue" evidence="4">
    <location>
        <position position="1"/>
    </location>
</feature>
<dbReference type="InterPro" id="IPR015943">
    <property type="entry name" value="WD40/YVTN_repeat-like_dom_sf"/>
</dbReference>
<dbReference type="InterPro" id="IPR001680">
    <property type="entry name" value="WD40_rpt"/>
</dbReference>
<keyword evidence="1 3" id="KW-0853">WD repeat</keyword>
<gene>
    <name evidence="4" type="ORF">g.7689</name>
</gene>
<dbReference type="PROSITE" id="PS50082">
    <property type="entry name" value="WD_REPEATS_2"/>
    <property type="match status" value="1"/>
</dbReference>
<name>A0A1D1ZUF7_AUXPR</name>